<evidence type="ECO:0000313" key="3">
    <source>
        <dbReference type="EMBL" id="ASF00727.1"/>
    </source>
</evidence>
<protein>
    <submittedName>
        <fullName evidence="3">Uncharacterized protein</fullName>
    </submittedName>
</protein>
<name>A0A218MN73_9VIRU</name>
<feature type="coiled-coil region" evidence="1">
    <location>
        <begin position="54"/>
        <end position="81"/>
    </location>
</feature>
<proteinExistence type="predicted"/>
<sequence length="391" mass="45047">MAEKEEVKEKPEVDNTVEKQKIKKKTTKKFEAPEDNTFKVDLNSLKEAGDNVTKVDLKEETKEAESVLEEVVEEKETTEAEVKETPVLEEIKEGEVEEIAEVASEAIKEQMETGVDLPENVQKLMDFMEDTGGDLNDYVKLNRDYSDMDNQDILYEHYKQTKPHLNTEEINFLLEDQFSFDEDVDDEKDIRRKKLALKEQVASAKAQLEENKSKYYEEIKAGSKLTEDQQKAIDFFNRYNEENAETEAVVEKQKSDFMNKTNTLFNDKFKGFEYNVGDKNYRFNVNDVKDVKNKQSDINNFVKKFLNKDGEVSDAKGYHKSLYTAMNSDAIAKHFYEQGKADAMKDSITNAKNIDMSPRQSFNGEINAGGMKVKVLGNNSDDFKFKIKSKK</sequence>
<keyword evidence="1" id="KW-0175">Coiled coil</keyword>
<evidence type="ECO:0000256" key="2">
    <source>
        <dbReference type="SAM" id="MobiDB-lite"/>
    </source>
</evidence>
<evidence type="ECO:0000256" key="1">
    <source>
        <dbReference type="SAM" id="Coils"/>
    </source>
</evidence>
<feature type="region of interest" description="Disordered" evidence="2">
    <location>
        <begin position="1"/>
        <end position="20"/>
    </location>
</feature>
<accession>A0A218MN73</accession>
<organism evidence="3">
    <name type="scientific">uncultured virus</name>
    <dbReference type="NCBI Taxonomy" id="340016"/>
    <lineage>
        <taxon>Viruses</taxon>
        <taxon>environmental samples</taxon>
    </lineage>
</organism>
<dbReference type="EMBL" id="KY052853">
    <property type="protein sequence ID" value="ASF00727.1"/>
    <property type="molecule type" value="Genomic_DNA"/>
</dbReference>
<reference evidence="3" key="1">
    <citation type="submission" date="2016-10" db="EMBL/GenBank/DDBJ databases">
        <authorList>
            <person name="Varghese N."/>
        </authorList>
    </citation>
    <scope>NUCLEOTIDE SEQUENCE</scope>
</reference>
<feature type="coiled-coil region" evidence="1">
    <location>
        <begin position="187"/>
        <end position="256"/>
    </location>
</feature>
<reference evidence="3" key="2">
    <citation type="journal article" date="2017" name="Nat. Commun.">
        <title>Single-virus genomics reveals hidden cosmopolitan and abundant viruses.</title>
        <authorList>
            <person name="Martinez-Hernandez F."/>
            <person name="Fornas O."/>
            <person name="Lluesma Gomez M."/>
            <person name="Bolduc B."/>
            <person name="de la Cruz Pena M.J."/>
            <person name="Martinez J.M."/>
            <person name="Anton J."/>
            <person name="Gasol J.M."/>
            <person name="Rosselli R."/>
            <person name="Rodriguez-Valera F."/>
            <person name="Sullivan M.B."/>
            <person name="Acinas S.G."/>
            <person name="Martinez-Garcia M."/>
        </authorList>
    </citation>
    <scope>NUCLEOTIDE SEQUENCE</scope>
</reference>